<dbReference type="GO" id="GO:0003700">
    <property type="term" value="F:DNA-binding transcription factor activity"/>
    <property type="evidence" value="ECO:0007669"/>
    <property type="project" value="InterPro"/>
</dbReference>
<dbReference type="Pfam" id="PF03466">
    <property type="entry name" value="LysR_substrate"/>
    <property type="match status" value="1"/>
</dbReference>
<accession>A0A0A6VI72</accession>
<dbReference type="PANTHER" id="PTHR30126:SF78">
    <property type="entry name" value="HTH LYSR-TYPE DOMAIN-CONTAINING PROTEIN"/>
    <property type="match status" value="1"/>
</dbReference>
<sequence length="291" mass="34261">MDEKDWIMLQCLYEERNITKAAEKLYISQPAMTYRLKQLEKEFGAKIVARGKKGVEFTSQGEYIAKYARNMILQLRNTKEYVRNMDEEVRGILRIGASSNFSRYELPSILHKFVSKYPDVEIQLRTGWSFDIVHLLQKEEVHLGIVRGNYAWQEEKHLLREESLYIVSKNPINDLKELPSLPRINYGTDQTLKTLIDHWWQETYDQSPTITMEVDRIDTCKELILTGMGYAILPGISLKQNDHLHKIELTTKDQKPLTRNTWLIYRERSLELSVVKVFIEFLKKCLTPFVL</sequence>
<dbReference type="PROSITE" id="PS50931">
    <property type="entry name" value="HTH_LYSR"/>
    <property type="match status" value="1"/>
</dbReference>
<evidence type="ECO:0000256" key="4">
    <source>
        <dbReference type="ARBA" id="ARBA00023163"/>
    </source>
</evidence>
<reference evidence="6 7" key="1">
    <citation type="submission" date="2014-10" db="EMBL/GenBank/DDBJ databases">
        <title>Draft genome of phytase producing Bacillus ginsengihumi strain M2.11.</title>
        <authorList>
            <person name="Toymentseva A."/>
            <person name="Boulygina E.A."/>
            <person name="Kazakov S.V."/>
            <person name="Kayumov I."/>
            <person name="Suleimanova A.D."/>
            <person name="Mardanova A.M."/>
            <person name="Maria S.N."/>
            <person name="Sergey M.Y."/>
            <person name="Sharipova M.R."/>
        </authorList>
    </citation>
    <scope>NUCLEOTIDE SEQUENCE [LARGE SCALE GENOMIC DNA]</scope>
    <source>
        <strain evidence="6 7">M2.11</strain>
    </source>
</reference>
<evidence type="ECO:0000256" key="2">
    <source>
        <dbReference type="ARBA" id="ARBA00023015"/>
    </source>
</evidence>
<evidence type="ECO:0000256" key="3">
    <source>
        <dbReference type="ARBA" id="ARBA00023125"/>
    </source>
</evidence>
<evidence type="ECO:0000313" key="7">
    <source>
        <dbReference type="Proteomes" id="UP000030588"/>
    </source>
</evidence>
<proteinExistence type="inferred from homology"/>
<dbReference type="InterPro" id="IPR005119">
    <property type="entry name" value="LysR_subst-bd"/>
</dbReference>
<dbReference type="GO" id="GO:0000976">
    <property type="term" value="F:transcription cis-regulatory region binding"/>
    <property type="evidence" value="ECO:0007669"/>
    <property type="project" value="TreeGrafter"/>
</dbReference>
<protein>
    <submittedName>
        <fullName evidence="6">LysR family transcriptional regulator</fullName>
    </submittedName>
</protein>
<keyword evidence="3" id="KW-0238">DNA-binding</keyword>
<dbReference type="Gene3D" id="1.10.10.10">
    <property type="entry name" value="Winged helix-like DNA-binding domain superfamily/Winged helix DNA-binding domain"/>
    <property type="match status" value="1"/>
</dbReference>
<dbReference type="PANTHER" id="PTHR30126">
    <property type="entry name" value="HTH-TYPE TRANSCRIPTIONAL REGULATOR"/>
    <property type="match status" value="1"/>
</dbReference>
<dbReference type="PRINTS" id="PR00039">
    <property type="entry name" value="HTHLYSR"/>
</dbReference>
<evidence type="ECO:0000259" key="5">
    <source>
        <dbReference type="PROSITE" id="PS50931"/>
    </source>
</evidence>
<evidence type="ECO:0000256" key="1">
    <source>
        <dbReference type="ARBA" id="ARBA00009437"/>
    </source>
</evidence>
<dbReference type="OrthoDB" id="107670at2"/>
<dbReference type="CDD" id="cd05466">
    <property type="entry name" value="PBP2_LTTR_substrate"/>
    <property type="match status" value="1"/>
</dbReference>
<comment type="similarity">
    <text evidence="1">Belongs to the LysR transcriptional regulatory family.</text>
</comment>
<dbReference type="RefSeq" id="WP_035353402.1">
    <property type="nucleotide sequence ID" value="NZ_JAMAUG010000007.1"/>
</dbReference>
<organism evidence="6 7">
    <name type="scientific">Heyndrickxia ginsengihumi</name>
    <dbReference type="NCBI Taxonomy" id="363870"/>
    <lineage>
        <taxon>Bacteria</taxon>
        <taxon>Bacillati</taxon>
        <taxon>Bacillota</taxon>
        <taxon>Bacilli</taxon>
        <taxon>Bacillales</taxon>
        <taxon>Bacillaceae</taxon>
        <taxon>Heyndrickxia</taxon>
    </lineage>
</organism>
<keyword evidence="2" id="KW-0805">Transcription regulation</keyword>
<dbReference type="Proteomes" id="UP000030588">
    <property type="component" value="Unassembled WGS sequence"/>
</dbReference>
<dbReference type="InterPro" id="IPR000847">
    <property type="entry name" value="LysR_HTH_N"/>
</dbReference>
<dbReference type="SUPFAM" id="SSF46785">
    <property type="entry name" value="Winged helix' DNA-binding domain"/>
    <property type="match status" value="1"/>
</dbReference>
<feature type="domain" description="HTH lysR-type" evidence="5">
    <location>
        <begin position="1"/>
        <end position="58"/>
    </location>
</feature>
<evidence type="ECO:0000313" key="6">
    <source>
        <dbReference type="EMBL" id="KHD86304.1"/>
    </source>
</evidence>
<dbReference type="InterPro" id="IPR036388">
    <property type="entry name" value="WH-like_DNA-bd_sf"/>
</dbReference>
<dbReference type="InterPro" id="IPR036390">
    <property type="entry name" value="WH_DNA-bd_sf"/>
</dbReference>
<gene>
    <name evidence="6" type="ORF">NG54_03860</name>
</gene>
<dbReference type="AlphaFoldDB" id="A0A0A6VI72"/>
<keyword evidence="4" id="KW-0804">Transcription</keyword>
<dbReference type="Pfam" id="PF00126">
    <property type="entry name" value="HTH_1"/>
    <property type="match status" value="1"/>
</dbReference>
<dbReference type="Gene3D" id="3.40.190.290">
    <property type="match status" value="1"/>
</dbReference>
<name>A0A0A6VI72_9BACI</name>
<dbReference type="EMBL" id="JRUN01000007">
    <property type="protein sequence ID" value="KHD86304.1"/>
    <property type="molecule type" value="Genomic_DNA"/>
</dbReference>
<dbReference type="SUPFAM" id="SSF53850">
    <property type="entry name" value="Periplasmic binding protein-like II"/>
    <property type="match status" value="1"/>
</dbReference>
<comment type="caution">
    <text evidence="6">The sequence shown here is derived from an EMBL/GenBank/DDBJ whole genome shotgun (WGS) entry which is preliminary data.</text>
</comment>